<protein>
    <recommendedName>
        <fullName evidence="6">Tetratricopeptide repeat protein</fullName>
    </recommendedName>
</protein>
<dbReference type="AlphaFoldDB" id="A0A0F6YIB8"/>
<feature type="transmembrane region" description="Helical" evidence="3">
    <location>
        <begin position="208"/>
        <end position="233"/>
    </location>
</feature>
<keyword evidence="5" id="KW-1185">Reference proteome</keyword>
<keyword evidence="1" id="KW-0802">TPR repeat</keyword>
<organism evidence="4 5">
    <name type="scientific">Sandaracinus amylolyticus</name>
    <dbReference type="NCBI Taxonomy" id="927083"/>
    <lineage>
        <taxon>Bacteria</taxon>
        <taxon>Pseudomonadati</taxon>
        <taxon>Myxococcota</taxon>
        <taxon>Polyangia</taxon>
        <taxon>Polyangiales</taxon>
        <taxon>Sandaracinaceae</taxon>
        <taxon>Sandaracinus</taxon>
    </lineage>
</organism>
<evidence type="ECO:0000256" key="3">
    <source>
        <dbReference type="SAM" id="Phobius"/>
    </source>
</evidence>
<feature type="repeat" description="TPR" evidence="1">
    <location>
        <begin position="21"/>
        <end position="54"/>
    </location>
</feature>
<dbReference type="InterPro" id="IPR019734">
    <property type="entry name" value="TPR_rpt"/>
</dbReference>
<dbReference type="PROSITE" id="PS50005">
    <property type="entry name" value="TPR"/>
    <property type="match status" value="1"/>
</dbReference>
<name>A0A0F6YIB8_9BACT</name>
<proteinExistence type="predicted"/>
<evidence type="ECO:0008006" key="6">
    <source>
        <dbReference type="Google" id="ProtNLM"/>
    </source>
</evidence>
<keyword evidence="3" id="KW-0812">Transmembrane</keyword>
<accession>A0A0F6YIB8</accession>
<dbReference type="STRING" id="927083.DB32_003702"/>
<feature type="region of interest" description="Disordered" evidence="2">
    <location>
        <begin position="106"/>
        <end position="152"/>
    </location>
</feature>
<evidence type="ECO:0000256" key="1">
    <source>
        <dbReference type="PROSITE-ProRule" id="PRU00339"/>
    </source>
</evidence>
<dbReference type="EMBL" id="CP011125">
    <property type="protein sequence ID" value="AKF06553.1"/>
    <property type="molecule type" value="Genomic_DNA"/>
</dbReference>
<dbReference type="Gene3D" id="1.25.40.10">
    <property type="entry name" value="Tetratricopeptide repeat domain"/>
    <property type="match status" value="1"/>
</dbReference>
<feature type="compositionally biased region" description="Low complexity" evidence="2">
    <location>
        <begin position="118"/>
        <end position="146"/>
    </location>
</feature>
<sequence>MCACAVACIAAGAEAQDDQRARLHFESGASYYEAGEYEDALREFQRAYDLSHRPQLFYNLSLCYQNLGDLPQAASYLERYLAEVAEIENRANLEIRLRNLRERIAREQAGEPEPEPSPETTETAEPTTTTTTAVETTSTTTTTEPIAPVPPREAPLNVPAIAGFSVAAAGLLTAVIFGPLTIAEDSSLSNGCGATRSCTDGDLSTMRAFAAVTDVGLGVALAGAAVGVIFLIVGPGEADTSERAAIDVVPMASREGAGIVIGGSF</sequence>
<dbReference type="SUPFAM" id="SSF48452">
    <property type="entry name" value="TPR-like"/>
    <property type="match status" value="1"/>
</dbReference>
<evidence type="ECO:0000313" key="4">
    <source>
        <dbReference type="EMBL" id="AKF06553.1"/>
    </source>
</evidence>
<evidence type="ECO:0000313" key="5">
    <source>
        <dbReference type="Proteomes" id="UP000034883"/>
    </source>
</evidence>
<dbReference type="InterPro" id="IPR011990">
    <property type="entry name" value="TPR-like_helical_dom_sf"/>
</dbReference>
<dbReference type="PROSITE" id="PS50293">
    <property type="entry name" value="TPR_REGION"/>
    <property type="match status" value="1"/>
</dbReference>
<reference evidence="4 5" key="1">
    <citation type="submission" date="2015-03" db="EMBL/GenBank/DDBJ databases">
        <title>Genome assembly of Sandaracinus amylolyticus DSM 53668.</title>
        <authorList>
            <person name="Sharma G."/>
            <person name="Subramanian S."/>
        </authorList>
    </citation>
    <scope>NUCLEOTIDE SEQUENCE [LARGE SCALE GENOMIC DNA]</scope>
    <source>
        <strain evidence="4 5">DSM 53668</strain>
    </source>
</reference>
<keyword evidence="3" id="KW-1133">Transmembrane helix</keyword>
<dbReference type="KEGG" id="samy:DB32_003702"/>
<evidence type="ECO:0000256" key="2">
    <source>
        <dbReference type="SAM" id="MobiDB-lite"/>
    </source>
</evidence>
<dbReference type="Proteomes" id="UP000034883">
    <property type="component" value="Chromosome"/>
</dbReference>
<keyword evidence="3" id="KW-0472">Membrane</keyword>
<gene>
    <name evidence="4" type="ORF">DB32_003702</name>
</gene>